<feature type="region of interest" description="Disordered" evidence="2">
    <location>
        <begin position="248"/>
        <end position="294"/>
    </location>
</feature>
<dbReference type="PROSITE" id="PS50076">
    <property type="entry name" value="DNAJ_2"/>
    <property type="match status" value="1"/>
</dbReference>
<dbReference type="InterPro" id="IPR001623">
    <property type="entry name" value="DnaJ_domain"/>
</dbReference>
<evidence type="ECO:0000256" key="1">
    <source>
        <dbReference type="SAM" id="Coils"/>
    </source>
</evidence>
<evidence type="ECO:0000313" key="4">
    <source>
        <dbReference type="EMBL" id="KAH3684568.1"/>
    </source>
</evidence>
<keyword evidence="1" id="KW-0175">Coiled coil</keyword>
<evidence type="ECO:0000313" key="5">
    <source>
        <dbReference type="Proteomes" id="UP000774326"/>
    </source>
</evidence>
<dbReference type="InterPro" id="IPR052594">
    <property type="entry name" value="J_domain-containing_protein"/>
</dbReference>
<organism evidence="4 5">
    <name type="scientific">Wickerhamomyces pijperi</name>
    <name type="common">Yeast</name>
    <name type="synonym">Pichia pijperi</name>
    <dbReference type="NCBI Taxonomy" id="599730"/>
    <lineage>
        <taxon>Eukaryota</taxon>
        <taxon>Fungi</taxon>
        <taxon>Dikarya</taxon>
        <taxon>Ascomycota</taxon>
        <taxon>Saccharomycotina</taxon>
        <taxon>Saccharomycetes</taxon>
        <taxon>Phaffomycetales</taxon>
        <taxon>Wickerhamomycetaceae</taxon>
        <taxon>Wickerhamomyces</taxon>
    </lineage>
</organism>
<dbReference type="Proteomes" id="UP000774326">
    <property type="component" value="Unassembled WGS sequence"/>
</dbReference>
<dbReference type="InterPro" id="IPR018253">
    <property type="entry name" value="DnaJ_domain_CS"/>
</dbReference>
<feature type="coiled-coil region" evidence="1">
    <location>
        <begin position="189"/>
        <end position="216"/>
    </location>
</feature>
<reference evidence="4" key="2">
    <citation type="submission" date="2021-01" db="EMBL/GenBank/DDBJ databases">
        <authorList>
            <person name="Schikora-Tamarit M.A."/>
        </authorList>
    </citation>
    <scope>NUCLEOTIDE SEQUENCE</scope>
    <source>
        <strain evidence="4">CBS2887</strain>
    </source>
</reference>
<proteinExistence type="predicted"/>
<dbReference type="CDD" id="cd06257">
    <property type="entry name" value="DnaJ"/>
    <property type="match status" value="1"/>
</dbReference>
<dbReference type="PROSITE" id="PS00636">
    <property type="entry name" value="DNAJ_1"/>
    <property type="match status" value="1"/>
</dbReference>
<comment type="caution">
    <text evidence="4">The sequence shown here is derived from an EMBL/GenBank/DDBJ whole genome shotgun (WGS) entry which is preliminary data.</text>
</comment>
<dbReference type="Pfam" id="PF00226">
    <property type="entry name" value="DnaJ"/>
    <property type="match status" value="1"/>
</dbReference>
<dbReference type="EMBL" id="JAEUBG010002406">
    <property type="protein sequence ID" value="KAH3684568.1"/>
    <property type="molecule type" value="Genomic_DNA"/>
</dbReference>
<name>A0A9P8Q5H5_WICPI</name>
<feature type="compositionally biased region" description="Basic and acidic residues" evidence="2">
    <location>
        <begin position="275"/>
        <end position="294"/>
    </location>
</feature>
<dbReference type="PANTHER" id="PTHR44144">
    <property type="entry name" value="DNAJ HOMOLOG SUBFAMILY C MEMBER 9"/>
    <property type="match status" value="1"/>
</dbReference>
<dbReference type="InterPro" id="IPR056453">
    <property type="entry name" value="HTH_DNAJC9"/>
</dbReference>
<dbReference type="OrthoDB" id="110024at2759"/>
<evidence type="ECO:0000256" key="2">
    <source>
        <dbReference type="SAM" id="MobiDB-lite"/>
    </source>
</evidence>
<dbReference type="GO" id="GO:0005737">
    <property type="term" value="C:cytoplasm"/>
    <property type="evidence" value="ECO:0007669"/>
    <property type="project" value="TreeGrafter"/>
</dbReference>
<protein>
    <recommendedName>
        <fullName evidence="3">J domain-containing protein</fullName>
    </recommendedName>
</protein>
<dbReference type="SUPFAM" id="SSF46565">
    <property type="entry name" value="Chaperone J-domain"/>
    <property type="match status" value="1"/>
</dbReference>
<reference evidence="4" key="1">
    <citation type="journal article" date="2021" name="Open Biol.">
        <title>Shared evolutionary footprints suggest mitochondrial oxidative damage underlies multiple complex I losses in fungi.</title>
        <authorList>
            <person name="Schikora-Tamarit M.A."/>
            <person name="Marcet-Houben M."/>
            <person name="Nosek J."/>
            <person name="Gabaldon T."/>
        </authorList>
    </citation>
    <scope>NUCLEOTIDE SEQUENCE</scope>
    <source>
        <strain evidence="4">CBS2887</strain>
    </source>
</reference>
<evidence type="ECO:0000259" key="3">
    <source>
        <dbReference type="PROSITE" id="PS50076"/>
    </source>
</evidence>
<accession>A0A9P8Q5H5</accession>
<dbReference type="Pfam" id="PF23302">
    <property type="entry name" value="HTH_DNAJC9"/>
    <property type="match status" value="1"/>
</dbReference>
<feature type="domain" description="J" evidence="3">
    <location>
        <begin position="9"/>
        <end position="77"/>
    </location>
</feature>
<dbReference type="GO" id="GO:0031072">
    <property type="term" value="F:heat shock protein binding"/>
    <property type="evidence" value="ECO:0007669"/>
    <property type="project" value="TreeGrafter"/>
</dbReference>
<dbReference type="AlphaFoldDB" id="A0A9P8Q5H5"/>
<dbReference type="PANTHER" id="PTHR44144:SF1">
    <property type="entry name" value="DNAJ HOMOLOG SUBFAMILY C MEMBER 9"/>
    <property type="match status" value="1"/>
</dbReference>
<keyword evidence="5" id="KW-1185">Reference proteome</keyword>
<dbReference type="GO" id="GO:0005634">
    <property type="term" value="C:nucleus"/>
    <property type="evidence" value="ECO:0007669"/>
    <property type="project" value="TreeGrafter"/>
</dbReference>
<gene>
    <name evidence="4" type="ORF">WICPIJ_004458</name>
</gene>
<sequence length="294" mass="34495">MAVPFPELDPYETLKIGKEATDQEIKKSYRKLCLIYHPDKLKDSDDVEESRLRFEQVQFAHSILSDEKKKRRYDQTGSLEEIGDAESDFDWFEYFSKIKTEITEESIKLDKISYQGSEDEEQDIIEAFVESDGDFLSLFETVPHTEITAEDESRVYQIVDKLVNEGVVENSTQWKAYQSKRKQLWSKFVKTQEKLVSKEAKEAEELKKEILKKNNKKSLDTEDDLRQLIQAKRESNLNSLIDSLEAKYGAKEKKSGKKRKHEQDIDEEEFAKIQARLDKNKNSSKRKEKEKSKK</sequence>
<dbReference type="PRINTS" id="PR00625">
    <property type="entry name" value="JDOMAIN"/>
</dbReference>
<dbReference type="InterPro" id="IPR036869">
    <property type="entry name" value="J_dom_sf"/>
</dbReference>
<dbReference type="Gene3D" id="1.10.287.110">
    <property type="entry name" value="DnaJ domain"/>
    <property type="match status" value="1"/>
</dbReference>
<dbReference type="SMART" id="SM00271">
    <property type="entry name" value="DnaJ"/>
    <property type="match status" value="1"/>
</dbReference>